<gene>
    <name evidence="1" type="ORF">FQ775_11605</name>
</gene>
<dbReference type="RefSeq" id="WP_146299620.1">
    <property type="nucleotide sequence ID" value="NZ_CP042301.2"/>
</dbReference>
<protein>
    <submittedName>
        <fullName evidence="1">Uncharacterized protein</fullName>
    </submittedName>
</protein>
<evidence type="ECO:0000313" key="1">
    <source>
        <dbReference type="EMBL" id="QDZ00975.1"/>
    </source>
</evidence>
<evidence type="ECO:0000313" key="2">
    <source>
        <dbReference type="Proteomes" id="UP000321389"/>
    </source>
</evidence>
<name>A0A5B8KZ88_9HYPH</name>
<proteinExistence type="predicted"/>
<dbReference type="EMBL" id="CP042301">
    <property type="protein sequence ID" value="QDZ00975.1"/>
    <property type="molecule type" value="Genomic_DNA"/>
</dbReference>
<dbReference type="Proteomes" id="UP000321389">
    <property type="component" value="Chromosome"/>
</dbReference>
<accession>A0A5B8KZ88</accession>
<organism evidence="1 2">
    <name type="scientific">Nitratireductor mangrovi</name>
    <dbReference type="NCBI Taxonomy" id="2599600"/>
    <lineage>
        <taxon>Bacteria</taxon>
        <taxon>Pseudomonadati</taxon>
        <taxon>Pseudomonadota</taxon>
        <taxon>Alphaproteobacteria</taxon>
        <taxon>Hyphomicrobiales</taxon>
        <taxon>Phyllobacteriaceae</taxon>
        <taxon>Nitratireductor</taxon>
    </lineage>
</organism>
<sequence length="115" mass="13468">MAGEDILFTGKNFNNVFAIDIQDSTAKSLQFRFFESPERVPDEDVSRLCQDYSLLRTEQANGEMTCKSERQTEIETVVEIVTRIYNDYEVQGRFLRMRPPVIKGRPLIDEERRQT</sequence>
<keyword evidence="2" id="KW-1185">Reference proteome</keyword>
<dbReference type="AlphaFoldDB" id="A0A5B8KZ88"/>
<reference evidence="1" key="1">
    <citation type="submission" date="2020-04" db="EMBL/GenBank/DDBJ databases">
        <title>Nitratireductor sp. nov. isolated from mangrove soil.</title>
        <authorList>
            <person name="Ye Y."/>
        </authorList>
    </citation>
    <scope>NUCLEOTIDE SEQUENCE</scope>
    <source>
        <strain evidence="1">SY7</strain>
    </source>
</reference>
<dbReference type="KEGG" id="niy:FQ775_11605"/>